<dbReference type="Gene3D" id="3.30.450.20">
    <property type="entry name" value="PAS domain"/>
    <property type="match status" value="2"/>
</dbReference>
<dbReference type="Pfam" id="PF00015">
    <property type="entry name" value="MCPsignal"/>
    <property type="match status" value="1"/>
</dbReference>
<keyword evidence="7" id="KW-1133">Transmembrane helix</keyword>
<gene>
    <name evidence="11" type="ORF">THIAE_02160</name>
</gene>
<evidence type="ECO:0000256" key="4">
    <source>
        <dbReference type="ARBA" id="ARBA00029447"/>
    </source>
</evidence>
<evidence type="ECO:0000313" key="11">
    <source>
        <dbReference type="EMBL" id="AHF00734.1"/>
    </source>
</evidence>
<dbReference type="InterPro" id="IPR000727">
    <property type="entry name" value="T_SNARE_dom"/>
</dbReference>
<dbReference type="SUPFAM" id="SSF58104">
    <property type="entry name" value="Methyl-accepting chemotaxis protein (MCP) signaling domain"/>
    <property type="match status" value="1"/>
</dbReference>
<dbReference type="STRING" id="717772.THIAE_02160"/>
<dbReference type="PANTHER" id="PTHR43531:SF14">
    <property type="entry name" value="METHYL-ACCEPTING CHEMOTAXIS PROTEIN I-RELATED"/>
    <property type="match status" value="1"/>
</dbReference>
<dbReference type="GO" id="GO:0007165">
    <property type="term" value="P:signal transduction"/>
    <property type="evidence" value="ECO:0007669"/>
    <property type="project" value="UniProtKB-KW"/>
</dbReference>
<proteinExistence type="inferred from homology"/>
<evidence type="ECO:0000256" key="7">
    <source>
        <dbReference type="SAM" id="Phobius"/>
    </source>
</evidence>
<dbReference type="InterPro" id="IPR051310">
    <property type="entry name" value="MCP_chemotaxis"/>
</dbReference>
<dbReference type="PROSITE" id="PS50111">
    <property type="entry name" value="CHEMOTAXIS_TRANSDUC_2"/>
    <property type="match status" value="1"/>
</dbReference>
<evidence type="ECO:0000256" key="2">
    <source>
        <dbReference type="ARBA" id="ARBA00022481"/>
    </source>
</evidence>
<evidence type="ECO:0000256" key="5">
    <source>
        <dbReference type="PROSITE-ProRule" id="PRU00284"/>
    </source>
</evidence>
<feature type="domain" description="T-SNARE coiled-coil homology" evidence="9">
    <location>
        <begin position="626"/>
        <end position="688"/>
    </location>
</feature>
<dbReference type="EMBL" id="CP007030">
    <property type="protein sequence ID" value="AHF00734.1"/>
    <property type="molecule type" value="Genomic_DNA"/>
</dbReference>
<dbReference type="GO" id="GO:0004888">
    <property type="term" value="F:transmembrane signaling receptor activity"/>
    <property type="evidence" value="ECO:0007669"/>
    <property type="project" value="InterPro"/>
</dbReference>
<sequence length="761" mass="82689">MSGQEYILPKDLVILSTSDLRGNIIDYNAGFKEASGYNDAELINQPHNILRHPDMPKEAFKDFWDTIQAGLPWQGLVKNKRKNGDYYWVMANAAPVFKDGKITSYLSVRYPATEEQKQFATKLYADIKAGKVGFPWTARPSIHTERAKATLPLLIGVAGTVGAGVSFVTTSSLIYLGLLAVPVVAMGYMASQLYNKLTLNKTILKGIEDINNSDYRLRINDNSELGFMMNLIRSRKAEAAARNYDQLRASQELTTALNAASTNIMVADKDFNIKSINKSLREMFTRNEAQLKQALPKFEAAKIVGSNMDIFHKDPSHQRAMVSKMTAPWTGELRVAGLVLRLTVVPIIHQGEKVGYVVEWLDRTQEANITDDIIRVMKDMNDGSFDSKVSAEADGVLKIMKDNINGALTQIGHAVTDISRVLEAQATGDLTHQLAPGVYKGQIHDLKNAINYATDKLKEVVASAVEAAQVVSEASAQVSQGATDLSERVQSQAAALEQTSATMHQMSSAIENTSQNSQKAAKLSLEVKSQSIEGAQVMEQTLGAMKAIEESSHKIADIISLIDSIAFQTNLLALNAAVEAARAGEHGRGFAVVAGEVRALAQKSAEAAKEIRGLIDVSVDRVGNGTQLAQKSGDYLNQITQSIQEMADMIQEIANASFEQSQGISQVHEAITQIDAVTQQNAALVEETTAAAETLENEATNLRNTMAYFKTGNEMLGQSVKKPKPALLAATPSSNPKVLAKPATEKVTKPAKASADEWTTF</sequence>
<dbReference type="InterPro" id="IPR035965">
    <property type="entry name" value="PAS-like_dom_sf"/>
</dbReference>
<dbReference type="NCBIfam" id="TIGR00229">
    <property type="entry name" value="sensory_box"/>
    <property type="match status" value="1"/>
</dbReference>
<dbReference type="Gene3D" id="1.10.287.950">
    <property type="entry name" value="Methyl-accepting chemotaxis protein"/>
    <property type="match status" value="1"/>
</dbReference>
<evidence type="ECO:0000259" key="9">
    <source>
        <dbReference type="PROSITE" id="PS50192"/>
    </source>
</evidence>
<dbReference type="FunFam" id="1.10.287.950:FF:000001">
    <property type="entry name" value="Methyl-accepting chemotaxis sensory transducer"/>
    <property type="match status" value="1"/>
</dbReference>
<evidence type="ECO:0000256" key="6">
    <source>
        <dbReference type="SAM" id="MobiDB-lite"/>
    </source>
</evidence>
<name>W0DUS9_9GAMM</name>
<feature type="transmembrane region" description="Helical" evidence="7">
    <location>
        <begin position="173"/>
        <end position="191"/>
    </location>
</feature>
<keyword evidence="12" id="KW-1185">Reference proteome</keyword>
<evidence type="ECO:0000256" key="3">
    <source>
        <dbReference type="ARBA" id="ARBA00023224"/>
    </source>
</evidence>
<dbReference type="CDD" id="cd11386">
    <property type="entry name" value="MCP_signal"/>
    <property type="match status" value="1"/>
</dbReference>
<comment type="subcellular location">
    <subcellularLocation>
        <location evidence="1">Membrane</location>
    </subcellularLocation>
</comment>
<dbReference type="KEGG" id="tao:THIAE_02160"/>
<dbReference type="GO" id="GO:0005886">
    <property type="term" value="C:plasma membrane"/>
    <property type="evidence" value="ECO:0007669"/>
    <property type="project" value="TreeGrafter"/>
</dbReference>
<reference evidence="11 12" key="1">
    <citation type="submission" date="2013-12" db="EMBL/GenBank/DDBJ databases">
        <authorList>
            <consortium name="DOE Joint Genome Institute"/>
            <person name="Kappler U."/>
            <person name="Huntemann M."/>
            <person name="Han J."/>
            <person name="Chen A."/>
            <person name="Kyrpides N."/>
            <person name="Mavromatis K."/>
            <person name="Markowitz V."/>
            <person name="Palaniappan K."/>
            <person name="Ivanova N."/>
            <person name="Schaumberg A."/>
            <person name="Pati A."/>
            <person name="Liolios K."/>
            <person name="Nordberg H.P."/>
            <person name="Cantor M.N."/>
            <person name="Hua S.X."/>
            <person name="Woyke T."/>
        </authorList>
    </citation>
    <scope>NUCLEOTIDE SEQUENCE [LARGE SCALE GENOMIC DNA]</scope>
    <source>
        <strain evidence="12">AL2</strain>
    </source>
</reference>
<keyword evidence="7" id="KW-0812">Transmembrane</keyword>
<dbReference type="eggNOG" id="COG0840">
    <property type="taxonomic scope" value="Bacteria"/>
</dbReference>
<keyword evidence="3 5" id="KW-0807">Transducer</keyword>
<feature type="transmembrane region" description="Helical" evidence="7">
    <location>
        <begin position="149"/>
        <end position="167"/>
    </location>
</feature>
<dbReference type="PRINTS" id="PR00260">
    <property type="entry name" value="CHEMTRNSDUCR"/>
</dbReference>
<keyword evidence="2" id="KW-0488">Methylation</keyword>
<dbReference type="SMART" id="SM00086">
    <property type="entry name" value="PAC"/>
    <property type="match status" value="1"/>
</dbReference>
<dbReference type="RefSeq" id="WP_006459853.1">
    <property type="nucleotide sequence ID" value="NZ_CP007030.1"/>
</dbReference>
<dbReference type="PANTHER" id="PTHR43531">
    <property type="entry name" value="PROTEIN ICFG"/>
    <property type="match status" value="1"/>
</dbReference>
<dbReference type="GO" id="GO:0006935">
    <property type="term" value="P:chemotaxis"/>
    <property type="evidence" value="ECO:0007669"/>
    <property type="project" value="InterPro"/>
</dbReference>
<dbReference type="InParanoid" id="W0DUS9"/>
<feature type="domain" description="HAMP" evidence="10">
    <location>
        <begin position="409"/>
        <end position="462"/>
    </location>
</feature>
<dbReference type="InterPro" id="IPR000014">
    <property type="entry name" value="PAS"/>
</dbReference>
<evidence type="ECO:0000259" key="10">
    <source>
        <dbReference type="PROSITE" id="PS50885"/>
    </source>
</evidence>
<accession>W0DUS9</accession>
<dbReference type="Proteomes" id="UP000005380">
    <property type="component" value="Chromosome"/>
</dbReference>
<dbReference type="Pfam" id="PF08447">
    <property type="entry name" value="PAS_3"/>
    <property type="match status" value="1"/>
</dbReference>
<feature type="region of interest" description="Disordered" evidence="6">
    <location>
        <begin position="728"/>
        <end position="761"/>
    </location>
</feature>
<dbReference type="InterPro" id="IPR004089">
    <property type="entry name" value="MCPsignal_dom"/>
</dbReference>
<comment type="similarity">
    <text evidence="4">Belongs to the methyl-accepting chemotaxis (MCP) protein family.</text>
</comment>
<evidence type="ECO:0000259" key="8">
    <source>
        <dbReference type="PROSITE" id="PS50111"/>
    </source>
</evidence>
<dbReference type="PROSITE" id="PS50885">
    <property type="entry name" value="HAMP"/>
    <property type="match status" value="1"/>
</dbReference>
<dbReference type="OrthoDB" id="6433966at2"/>
<protein>
    <submittedName>
        <fullName evidence="11">Methyl-accepting chemotaxis protein</fullName>
    </submittedName>
</protein>
<organism evidence="11 12">
    <name type="scientific">Thiomicrospira aerophila AL3</name>
    <dbReference type="NCBI Taxonomy" id="717772"/>
    <lineage>
        <taxon>Bacteria</taxon>
        <taxon>Pseudomonadati</taxon>
        <taxon>Pseudomonadota</taxon>
        <taxon>Gammaproteobacteria</taxon>
        <taxon>Thiotrichales</taxon>
        <taxon>Piscirickettsiaceae</taxon>
        <taxon>Thiomicrospira</taxon>
    </lineage>
</organism>
<keyword evidence="7" id="KW-0472">Membrane</keyword>
<dbReference type="InterPro" id="IPR003660">
    <property type="entry name" value="HAMP_dom"/>
</dbReference>
<evidence type="ECO:0000313" key="12">
    <source>
        <dbReference type="Proteomes" id="UP000005380"/>
    </source>
</evidence>
<dbReference type="SUPFAM" id="SSF55785">
    <property type="entry name" value="PYP-like sensor domain (PAS domain)"/>
    <property type="match status" value="1"/>
</dbReference>
<evidence type="ECO:0000256" key="1">
    <source>
        <dbReference type="ARBA" id="ARBA00004370"/>
    </source>
</evidence>
<dbReference type="InterPro" id="IPR004090">
    <property type="entry name" value="Chemotax_Me-accpt_rcpt"/>
</dbReference>
<dbReference type="SMART" id="SM00283">
    <property type="entry name" value="MA"/>
    <property type="match status" value="1"/>
</dbReference>
<dbReference type="PROSITE" id="PS50192">
    <property type="entry name" value="T_SNARE"/>
    <property type="match status" value="1"/>
</dbReference>
<feature type="domain" description="Methyl-accepting transducer" evidence="8">
    <location>
        <begin position="467"/>
        <end position="696"/>
    </location>
</feature>
<dbReference type="HOGENOM" id="CLU_000445_107_26_6"/>
<dbReference type="CDD" id="cd00130">
    <property type="entry name" value="PAS"/>
    <property type="match status" value="1"/>
</dbReference>
<dbReference type="InterPro" id="IPR013655">
    <property type="entry name" value="PAS_fold_3"/>
</dbReference>
<dbReference type="InterPro" id="IPR001610">
    <property type="entry name" value="PAC"/>
</dbReference>
<dbReference type="AlphaFoldDB" id="W0DUS9"/>